<accession>U6M554</accession>
<dbReference type="EMBL" id="HG720131">
    <property type="protein sequence ID" value="CDJ59151.1"/>
    <property type="molecule type" value="Genomic_DNA"/>
</dbReference>
<dbReference type="InterPro" id="IPR008153">
    <property type="entry name" value="GAE_dom"/>
</dbReference>
<dbReference type="PROSITE" id="PS50180">
    <property type="entry name" value="GAE"/>
    <property type="match status" value="1"/>
</dbReference>
<feature type="region of interest" description="Disordered" evidence="10">
    <location>
        <begin position="587"/>
        <end position="611"/>
    </location>
</feature>
<evidence type="ECO:0000256" key="2">
    <source>
        <dbReference type="ARBA" id="ARBA00004555"/>
    </source>
</evidence>
<keyword evidence="8 9" id="KW-0968">Cytoplasmic vesicle</keyword>
<dbReference type="SUPFAM" id="SSF49348">
    <property type="entry name" value="Clathrin adaptor appendage domain"/>
    <property type="match status" value="1"/>
</dbReference>
<dbReference type="VEuPathDB" id="ToxoDB:EMWEY_00020190"/>
<name>U6M554_EIMMA</name>
<evidence type="ECO:0000256" key="6">
    <source>
        <dbReference type="ARBA" id="ARBA00023034"/>
    </source>
</evidence>
<dbReference type="GO" id="GO:0016192">
    <property type="term" value="P:vesicle-mediated transport"/>
    <property type="evidence" value="ECO:0007669"/>
    <property type="project" value="InterPro"/>
</dbReference>
<evidence type="ECO:0000256" key="5">
    <source>
        <dbReference type="ARBA" id="ARBA00022927"/>
    </source>
</evidence>
<dbReference type="InterPro" id="IPR011989">
    <property type="entry name" value="ARM-like"/>
</dbReference>
<evidence type="ECO:0000256" key="9">
    <source>
        <dbReference type="PIRNR" id="PIRNR037094"/>
    </source>
</evidence>
<evidence type="ECO:0000256" key="7">
    <source>
        <dbReference type="ARBA" id="ARBA00023136"/>
    </source>
</evidence>
<dbReference type="Gene3D" id="2.60.40.1230">
    <property type="match status" value="1"/>
</dbReference>
<feature type="compositionally biased region" description="Polar residues" evidence="10">
    <location>
        <begin position="629"/>
        <end position="638"/>
    </location>
</feature>
<feature type="region of interest" description="Disordered" evidence="10">
    <location>
        <begin position="627"/>
        <end position="649"/>
    </location>
</feature>
<feature type="compositionally biased region" description="Low complexity" evidence="10">
    <location>
        <begin position="587"/>
        <end position="597"/>
    </location>
</feature>
<dbReference type="Pfam" id="PF02883">
    <property type="entry name" value="Alpha_adaptinC2"/>
    <property type="match status" value="1"/>
</dbReference>
<evidence type="ECO:0000256" key="10">
    <source>
        <dbReference type="SAM" id="MobiDB-lite"/>
    </source>
</evidence>
<dbReference type="SMART" id="SM00809">
    <property type="entry name" value="Alpha_adaptinC2"/>
    <property type="match status" value="1"/>
</dbReference>
<reference evidence="12" key="2">
    <citation type="submission" date="2013-10" db="EMBL/GenBank/DDBJ databases">
        <authorList>
            <person name="Aslett M."/>
        </authorList>
    </citation>
    <scope>NUCLEOTIDE SEQUENCE [LARGE SCALE GENOMIC DNA]</scope>
    <source>
        <strain evidence="12">Weybridge</strain>
    </source>
</reference>
<feature type="region of interest" description="Disordered" evidence="10">
    <location>
        <begin position="672"/>
        <end position="695"/>
    </location>
</feature>
<dbReference type="AlphaFoldDB" id="U6M554"/>
<dbReference type="RefSeq" id="XP_013335799.1">
    <property type="nucleotide sequence ID" value="XM_013480345.1"/>
</dbReference>
<dbReference type="InterPro" id="IPR013041">
    <property type="entry name" value="Clathrin_app_Ig-like_sf"/>
</dbReference>
<dbReference type="OrthoDB" id="28053at2759"/>
<keyword evidence="7 9" id="KW-0472">Membrane</keyword>
<gene>
    <name evidence="12" type="ORF">EMWEY_00020190</name>
</gene>
<feature type="compositionally biased region" description="Polar residues" evidence="10">
    <location>
        <begin position="600"/>
        <end position="611"/>
    </location>
</feature>
<keyword evidence="5 9" id="KW-0653">Protein transport</keyword>
<keyword evidence="4 9" id="KW-0813">Transport</keyword>
<dbReference type="Proteomes" id="UP000030763">
    <property type="component" value="Unassembled WGS sequence"/>
</dbReference>
<comment type="similarity">
    <text evidence="3 9">Belongs to the adaptor complexes large subunit family.</text>
</comment>
<dbReference type="GO" id="GO:0006886">
    <property type="term" value="P:intracellular protein transport"/>
    <property type="evidence" value="ECO:0007669"/>
    <property type="project" value="UniProtKB-UniRule"/>
</dbReference>
<proteinExistence type="inferred from homology"/>
<organism evidence="12 13">
    <name type="scientific">Eimeria maxima</name>
    <name type="common">Coccidian parasite</name>
    <dbReference type="NCBI Taxonomy" id="5804"/>
    <lineage>
        <taxon>Eukaryota</taxon>
        <taxon>Sar</taxon>
        <taxon>Alveolata</taxon>
        <taxon>Apicomplexa</taxon>
        <taxon>Conoidasida</taxon>
        <taxon>Coccidia</taxon>
        <taxon>Eucoccidiorida</taxon>
        <taxon>Eimeriorina</taxon>
        <taxon>Eimeriidae</taxon>
        <taxon>Eimeria</taxon>
    </lineage>
</organism>
<dbReference type="GO" id="GO:0030121">
    <property type="term" value="C:AP-1 adaptor complex"/>
    <property type="evidence" value="ECO:0007669"/>
    <property type="project" value="InterPro"/>
</dbReference>
<dbReference type="InterPro" id="IPR008152">
    <property type="entry name" value="Clathrin_a/b/g-adaptin_app_Ig"/>
</dbReference>
<dbReference type="InterPro" id="IPR002553">
    <property type="entry name" value="Clathrin/coatomer_adapt-like_N"/>
</dbReference>
<feature type="domain" description="GAE" evidence="11">
    <location>
        <begin position="808"/>
        <end position="937"/>
    </location>
</feature>
<evidence type="ECO:0000313" key="12">
    <source>
        <dbReference type="EMBL" id="CDJ59151.1"/>
    </source>
</evidence>
<sequence length="945" mass="97753">MRYAEKRIGYLGLTLLLDDSSEVAMLSTNSLKQDLQHTNQYINSLALSALANGCPREVSRALLPEVDALLSCSNPFIRKKAALAAAKALRRLGAEAASLLHALPALCNDRSHGVLLGACGLLFAMFDTQQQDAAAAPASQQLLQPLAKALRACSSATHPQTAEYDIAGIVDPLLQARLLRAVALLAQGDSAASAGLTELLAHVATNTDGTKNAGNCVLYECVRTIVALEADQGLRVLAVNILGRFLSSREPNLKYVALDTLQQLLHKDAAAVMKHRETLLECLKDGDSSIRRRALEVLIALLSVENICTLGRELLSFLLISEKDLKPFAASRLAAATEAHAPTRRWQFDGTLKLLCLAGNYLSDSTGNQLLLLVFKTPELQSYAVHKLFFCLREGSASNPVLAKTALYCVGEFGEMLTATDKSHLLSKQQQQHQQQDPAAAALALTAADVVDTLEQICHALRGGKQSGTNNAAGAAGAAAAAAAANGSSGVAESLMTCMAKLAVKLPEQRGRLLQLLQSFNTSSNLEVQQRSTEFVTLLQSPDWSPEDLAALFSRMPLQQQQQQVQQQERPIGEVYFDLADLPPEPEAAAATAAAETSFPGVSTAPQQRTANGTTGAQLLELDDLLGLSTSPPASKSSPLPVAANTSSSSSAGGLDLLADLLAGASVSSSEANHKAAEQQSAAASPAAATAGAPTPAADPFSGLIDLANPLPTTAATAAAPATLSPPASMSSGEPLPSLLESSLRPLSPSAATGAAATPVASAVTAAGEGSSAPLALTAAISPPSPAAAAATARAASPGTAAASVGPDGVAAVQVLDEEGLNILLKCRRAGLGVCEVTAEFAASASSTVLQQFRFEAAVPKYLQLQLEPPSATDVLPGGPPVLQRLRVSSSPGGAAAAVAAGSPTRPQDKPLLIKCRVTYLREGLTVQKSTKVASFPSSFLDLDS</sequence>
<evidence type="ECO:0000313" key="13">
    <source>
        <dbReference type="Proteomes" id="UP000030763"/>
    </source>
</evidence>
<feature type="compositionally biased region" description="Low complexity" evidence="10">
    <location>
        <begin position="678"/>
        <end position="695"/>
    </location>
</feature>
<dbReference type="Pfam" id="PF01602">
    <property type="entry name" value="Adaptin_N"/>
    <property type="match status" value="1"/>
</dbReference>
<keyword evidence="13" id="KW-1185">Reference proteome</keyword>
<evidence type="ECO:0000256" key="3">
    <source>
        <dbReference type="ARBA" id="ARBA00006613"/>
    </source>
</evidence>
<comment type="subcellular location">
    <subcellularLocation>
        <location evidence="1">Cytoplasmic vesicle membrane</location>
    </subcellularLocation>
    <subcellularLocation>
        <location evidence="2">Golgi apparatus</location>
    </subcellularLocation>
</comment>
<protein>
    <recommendedName>
        <fullName evidence="9">AP-1 complex subunit gamma</fullName>
    </recommendedName>
</protein>
<evidence type="ECO:0000256" key="8">
    <source>
        <dbReference type="ARBA" id="ARBA00023329"/>
    </source>
</evidence>
<evidence type="ECO:0000259" key="11">
    <source>
        <dbReference type="PROSITE" id="PS50180"/>
    </source>
</evidence>
<evidence type="ECO:0000256" key="4">
    <source>
        <dbReference type="ARBA" id="ARBA00022448"/>
    </source>
</evidence>
<dbReference type="InterPro" id="IPR016024">
    <property type="entry name" value="ARM-type_fold"/>
</dbReference>
<evidence type="ECO:0000256" key="1">
    <source>
        <dbReference type="ARBA" id="ARBA00004156"/>
    </source>
</evidence>
<dbReference type="InterPro" id="IPR050840">
    <property type="entry name" value="Adaptor_Complx_Large_Subunit"/>
</dbReference>
<reference evidence="12" key="1">
    <citation type="submission" date="2013-10" db="EMBL/GenBank/DDBJ databases">
        <title>Genomic analysis of the causative agents of coccidiosis in chickens.</title>
        <authorList>
            <person name="Reid A.J."/>
            <person name="Blake D."/>
            <person name="Billington K."/>
            <person name="Browne H."/>
            <person name="Dunn M."/>
            <person name="Hung S."/>
            <person name="Kawahara F."/>
            <person name="Miranda-Saavedra D."/>
            <person name="Mourier T."/>
            <person name="Nagra H."/>
            <person name="Otto T.D."/>
            <person name="Rawlings N."/>
            <person name="Sanchez A."/>
            <person name="Sanders M."/>
            <person name="Subramaniam C."/>
            <person name="Tay Y."/>
            <person name="Dear P."/>
            <person name="Doerig C."/>
            <person name="Gruber A."/>
            <person name="Parkinson J."/>
            <person name="Shirley M."/>
            <person name="Wan K.L."/>
            <person name="Berriman M."/>
            <person name="Tomley F."/>
            <person name="Pain A."/>
        </authorList>
    </citation>
    <scope>NUCLEOTIDE SEQUENCE [LARGE SCALE GENOMIC DNA]</scope>
    <source>
        <strain evidence="12">Weybridge</strain>
    </source>
</reference>
<dbReference type="SUPFAM" id="SSF48371">
    <property type="entry name" value="ARM repeat"/>
    <property type="match status" value="1"/>
</dbReference>
<keyword evidence="6 9" id="KW-0333">Golgi apparatus</keyword>
<feature type="region of interest" description="Disordered" evidence="10">
    <location>
        <begin position="723"/>
        <end position="745"/>
    </location>
</feature>
<dbReference type="InterPro" id="IPR017107">
    <property type="entry name" value="AP1_complex_gsu"/>
</dbReference>
<dbReference type="GeneID" id="25336005"/>
<dbReference type="PIRSF" id="PIRSF037094">
    <property type="entry name" value="AP1_complex_gamma"/>
    <property type="match status" value="1"/>
</dbReference>
<dbReference type="Gene3D" id="1.25.10.10">
    <property type="entry name" value="Leucine-rich Repeat Variant"/>
    <property type="match status" value="1"/>
</dbReference>
<dbReference type="OMA" id="REPNTKK"/>
<dbReference type="PANTHER" id="PTHR22780">
    <property type="entry name" value="ADAPTIN, ALPHA/GAMMA/EPSILON"/>
    <property type="match status" value="1"/>
</dbReference>